<dbReference type="OrthoDB" id="2483152at2"/>
<protein>
    <recommendedName>
        <fullName evidence="3">Peptidase C14</fullName>
    </recommendedName>
</protein>
<name>A0A1G4PNM5_9BACL</name>
<keyword evidence="2" id="KW-1185">Reference proteome</keyword>
<reference evidence="2" key="1">
    <citation type="submission" date="2016-10" db="EMBL/GenBank/DDBJ databases">
        <authorList>
            <person name="Varghese N."/>
            <person name="Submissions S."/>
        </authorList>
    </citation>
    <scope>NUCLEOTIDE SEQUENCE [LARGE SCALE GENOMIC DNA]</scope>
    <source>
        <strain evidence="2">CGMCC 1.8946</strain>
    </source>
</reference>
<accession>A0A1G4PNM5</accession>
<evidence type="ECO:0000313" key="2">
    <source>
        <dbReference type="Proteomes" id="UP000198601"/>
    </source>
</evidence>
<evidence type="ECO:0008006" key="3">
    <source>
        <dbReference type="Google" id="ProtNLM"/>
    </source>
</evidence>
<sequence length="704" mass="77095">MIQLSNLEELLAYRPSSKDDGQLVYVSGYHQEGDGGGKLVRWIACSAKDDNGGTVHDPGLGGSGRWETVHNGEGDFRWFGIFGPVQHADDALDAMVNDSSIHRIEAHTDLNFIRRHTYDRSHIELNFYGHTVTTEGIELNTKSNPFGAVIFFQGKATGVTQTVTLSAELPEQTDVLEVFESSAFEVGDWWIARVNNNPEGRAQRELDYLLQITEIIDRTHVRVNYKLGWALAPGREITYTKMNPVFRSHVRNMNFIGVPVPENGSTTEQPFDHWDRLGSHPIAYEFAVECNVADVKAAKVFWPVIERRYCTHYVTERCRLINPEEVIWGGTGYLTQQLNVLYGHVRDCHTSNARHLNDFTCAAYCMVENCHGDGDEHGSFVTHGQYEHDLTYIGNSGLLSFANSGTTWGDSAKRITVKKHVGSRVVAHKRITDLTLEDVHAVWKEGLVDSGTIWANADGLQMRGCTADTMLTLSQSSSRSKRGNLADGCSFGMTKDAEIARRPGVPHAGFRPVISDFVMQNCKVHNVDNNVIGSINRLVLINTWFIGASPEASPVRVGCAEVIVQGGGSVNSGMELTGVFDPAVTGTPDQSITVDSGTSFRGTNAGKAFLKSSNTEGIVTWVFGDCKSSAPDAETAHFSIQGGCNKLRAVGSRFSGGRYEVAAGSFGSGSYLLMTACIEEGVNRSSLPMESDVVKHEVGIMILS</sequence>
<organism evidence="1 2">
    <name type="scientific">Paenibacillus tianmuensis</name>
    <dbReference type="NCBI Taxonomy" id="624147"/>
    <lineage>
        <taxon>Bacteria</taxon>
        <taxon>Bacillati</taxon>
        <taxon>Bacillota</taxon>
        <taxon>Bacilli</taxon>
        <taxon>Bacillales</taxon>
        <taxon>Paenibacillaceae</taxon>
        <taxon>Paenibacillus</taxon>
    </lineage>
</organism>
<dbReference type="Proteomes" id="UP000198601">
    <property type="component" value="Unassembled WGS sequence"/>
</dbReference>
<proteinExistence type="predicted"/>
<dbReference type="STRING" id="624147.SAMN04487970_1003123"/>
<dbReference type="EMBL" id="FMTT01000003">
    <property type="protein sequence ID" value="SCW33771.1"/>
    <property type="molecule type" value="Genomic_DNA"/>
</dbReference>
<dbReference type="AlphaFoldDB" id="A0A1G4PNM5"/>
<gene>
    <name evidence="1" type="ORF">SAMN04487970_1003123</name>
</gene>
<evidence type="ECO:0000313" key="1">
    <source>
        <dbReference type="EMBL" id="SCW33771.1"/>
    </source>
</evidence>
<dbReference type="RefSeq" id="WP_090666838.1">
    <property type="nucleotide sequence ID" value="NZ_FMTT01000003.1"/>
</dbReference>